<comment type="caution">
    <text evidence="5">The sequence shown here is derived from an EMBL/GenBank/DDBJ whole genome shotgun (WGS) entry which is preliminary data.</text>
</comment>
<reference evidence="6" key="1">
    <citation type="journal article" date="2019" name="Int. J. Syst. Evol. Microbiol.">
        <title>The Global Catalogue of Microorganisms (GCM) 10K type strain sequencing project: providing services to taxonomists for standard genome sequencing and annotation.</title>
        <authorList>
            <consortium name="The Broad Institute Genomics Platform"/>
            <consortium name="The Broad Institute Genome Sequencing Center for Infectious Disease"/>
            <person name="Wu L."/>
            <person name="Ma J."/>
        </authorList>
    </citation>
    <scope>NUCLEOTIDE SEQUENCE [LARGE SCALE GENOMIC DNA]</scope>
    <source>
        <strain evidence="6">JCM 17933</strain>
    </source>
</reference>
<dbReference type="InterPro" id="IPR041522">
    <property type="entry name" value="CdaR_GGDEF"/>
</dbReference>
<keyword evidence="6" id="KW-1185">Reference proteome</keyword>
<proteinExistence type="inferred from homology"/>
<gene>
    <name evidence="5" type="ORF">GCM10023191_022620</name>
</gene>
<evidence type="ECO:0000313" key="6">
    <source>
        <dbReference type="Proteomes" id="UP001500503"/>
    </source>
</evidence>
<feature type="domain" description="CdaR GGDEF-like" evidence="4">
    <location>
        <begin position="277"/>
        <end position="400"/>
    </location>
</feature>
<dbReference type="Pfam" id="PF13556">
    <property type="entry name" value="HTH_30"/>
    <property type="match status" value="1"/>
</dbReference>
<dbReference type="PANTHER" id="PTHR33744">
    <property type="entry name" value="CARBOHYDRATE DIACID REGULATOR"/>
    <property type="match status" value="1"/>
</dbReference>
<dbReference type="InterPro" id="IPR051448">
    <property type="entry name" value="CdaR-like_regulators"/>
</dbReference>
<dbReference type="PANTHER" id="PTHR33744:SF1">
    <property type="entry name" value="DNA-BINDING TRANSCRIPTIONAL ACTIVATOR ADER"/>
    <property type="match status" value="1"/>
</dbReference>
<evidence type="ECO:0000259" key="4">
    <source>
        <dbReference type="Pfam" id="PF17853"/>
    </source>
</evidence>
<accession>A0ABP8PS34</accession>
<dbReference type="Gene3D" id="1.10.10.2840">
    <property type="entry name" value="PucR C-terminal helix-turn-helix domain"/>
    <property type="match status" value="1"/>
</dbReference>
<feature type="domain" description="PucR C-terminal helix-turn-helix" evidence="3">
    <location>
        <begin position="452"/>
        <end position="509"/>
    </location>
</feature>
<dbReference type="InterPro" id="IPR025736">
    <property type="entry name" value="PucR_C-HTH_dom"/>
</dbReference>
<evidence type="ECO:0000259" key="3">
    <source>
        <dbReference type="Pfam" id="PF13556"/>
    </source>
</evidence>
<dbReference type="Pfam" id="PF17853">
    <property type="entry name" value="GGDEF_2"/>
    <property type="match status" value="1"/>
</dbReference>
<evidence type="ECO:0000256" key="1">
    <source>
        <dbReference type="ARBA" id="ARBA00006754"/>
    </source>
</evidence>
<organism evidence="5 6">
    <name type="scientific">Actinoallomurus oryzae</name>
    <dbReference type="NCBI Taxonomy" id="502180"/>
    <lineage>
        <taxon>Bacteria</taxon>
        <taxon>Bacillati</taxon>
        <taxon>Actinomycetota</taxon>
        <taxon>Actinomycetes</taxon>
        <taxon>Streptosporangiales</taxon>
        <taxon>Thermomonosporaceae</taxon>
        <taxon>Actinoallomurus</taxon>
    </lineage>
</organism>
<sequence>MTAVTVGDLLADEALRDGEVIGGRAGIEAAVHHVTLVVTGAELDDAPYGTVAILDLGGAAGALRRQHLAEIVCRRLHGRAGRLLVVAGGTFAAALSTVRLADRLGLPVVVAPDAAPHALAARLLSVVHAPELALGRRLAEGAARLRTAGSLERVLSVLDAVLDARTSLATTDGTSLAGSRPRHPFAVPAGTPVPAVDRTGRVSTALCPVPHTEGGPRLWIVCQCERSGPLWRDTALGLLDMAAAYVGAWFATERLNAERDARIRGGLLNEILSLDGPPPPHVAGQAARLGWRLDGWHTGIHFALVGSVPPAPATVTPILSAGLTAHGIDVPLVERADGWSAWHTGERPPDAVASLVTTVCRALADYHATSNVPPIVAGTGHAAPGPDGLVTTLAEARRAALVAAATGRAGTVQRGDELGTKRMLLDWYGSSVVREEAERMLAPLLREGNEALLETVDCYLDSGCSSSEAAHRLGTHRNTVTRRVQRAETLLGVPLTDPDDRLALQLACRMWRLTRDASPAGRRAAPSGALPAQPEV</sequence>
<protein>
    <submittedName>
        <fullName evidence="5">Helix-turn-helix domain-containing protein</fullName>
    </submittedName>
</protein>
<evidence type="ECO:0000313" key="5">
    <source>
        <dbReference type="EMBL" id="GAA4490446.1"/>
    </source>
</evidence>
<comment type="similarity">
    <text evidence="1">Belongs to the CdaR family.</text>
</comment>
<dbReference type="Proteomes" id="UP001500503">
    <property type="component" value="Unassembled WGS sequence"/>
</dbReference>
<dbReference type="EMBL" id="BAABHF010000016">
    <property type="protein sequence ID" value="GAA4490446.1"/>
    <property type="molecule type" value="Genomic_DNA"/>
</dbReference>
<feature type="region of interest" description="Disordered" evidence="2">
    <location>
        <begin position="172"/>
        <end position="192"/>
    </location>
</feature>
<name>A0ABP8PS34_9ACTN</name>
<evidence type="ECO:0000256" key="2">
    <source>
        <dbReference type="SAM" id="MobiDB-lite"/>
    </source>
</evidence>
<dbReference type="RefSeq" id="WP_345461303.1">
    <property type="nucleotide sequence ID" value="NZ_BAABHF010000016.1"/>
</dbReference>
<dbReference type="InterPro" id="IPR042070">
    <property type="entry name" value="PucR_C-HTH_sf"/>
</dbReference>